<name>A0A7Z0WHR3_9PSEU</name>
<feature type="compositionally biased region" description="Gly residues" evidence="1">
    <location>
        <begin position="265"/>
        <end position="276"/>
    </location>
</feature>
<feature type="compositionally biased region" description="Basic and acidic residues" evidence="1">
    <location>
        <begin position="371"/>
        <end position="382"/>
    </location>
</feature>
<evidence type="ECO:0000256" key="1">
    <source>
        <dbReference type="SAM" id="MobiDB-lite"/>
    </source>
</evidence>
<accession>A0A7Z0WHR3</accession>
<keyword evidence="3" id="KW-1185">Reference proteome</keyword>
<comment type="caution">
    <text evidence="2">The sequence shown here is derived from an EMBL/GenBank/DDBJ whole genome shotgun (WGS) entry which is preliminary data.</text>
</comment>
<feature type="compositionally biased region" description="Gly residues" evidence="1">
    <location>
        <begin position="345"/>
        <end position="364"/>
    </location>
</feature>
<gene>
    <name evidence="2" type="ORF">BLA60_26815</name>
</gene>
<dbReference type="Proteomes" id="UP000185696">
    <property type="component" value="Unassembled WGS sequence"/>
</dbReference>
<feature type="region of interest" description="Disordered" evidence="1">
    <location>
        <begin position="164"/>
        <end position="401"/>
    </location>
</feature>
<dbReference type="AlphaFoldDB" id="A0A7Z0WHR3"/>
<dbReference type="SUPFAM" id="SSF140459">
    <property type="entry name" value="PE/PPE dimer-like"/>
    <property type="match status" value="1"/>
</dbReference>
<dbReference type="Gene3D" id="1.20.1260.20">
    <property type="entry name" value="PPE superfamily"/>
    <property type="match status" value="1"/>
</dbReference>
<dbReference type="InterPro" id="IPR038332">
    <property type="entry name" value="PPE_sf"/>
</dbReference>
<evidence type="ECO:0000313" key="3">
    <source>
        <dbReference type="Proteomes" id="UP000185696"/>
    </source>
</evidence>
<proteinExistence type="predicted"/>
<protein>
    <recommendedName>
        <fullName evidence="4">PPE family protein</fullName>
    </recommendedName>
</protein>
<dbReference type="EMBL" id="MSIF01000015">
    <property type="protein sequence ID" value="OLF07536.1"/>
    <property type="molecule type" value="Genomic_DNA"/>
</dbReference>
<sequence length="401" mass="39595">MFGMNSDAIYRNFSEGRGPDGLSGSAEILEMVVSTYQERSARIRALVAEMESSWQGNAADAASTGAGPLAVEHDLSSTALTTAQLLTERQAGSFSEARTRVAPPPPEPELANPVVTFINVGAVAEYERQIDDRNAVAQNNVDVMNGYSGASQYNTVNLPTSFGQLSDDNVEIGVDDGQRPTGSAEGAFDTAYPSDSDSGDRADRVTARGSGAGGGNAEPAASTSPEAFVPGVPVEGGPPGRGPVVPAGGPVAGNDVVGPPLRSGPDGGFGPRGGLPGARTPGGVPGPRGGWSGNGSGGGTGSGPRGGGGPGAGAPRGGVGLGGPGARFGTDTAGPAARAGSTPGAVGGRGGAGAAGMPLGAGRGQGDEDEEHQRPEWLRGGDPDELFGTDVVTAPQTIGED</sequence>
<evidence type="ECO:0000313" key="2">
    <source>
        <dbReference type="EMBL" id="OLF07536.1"/>
    </source>
</evidence>
<feature type="compositionally biased region" description="Low complexity" evidence="1">
    <location>
        <begin position="242"/>
        <end position="260"/>
    </location>
</feature>
<organism evidence="2 3">
    <name type="scientific">Actinophytocola xinjiangensis</name>
    <dbReference type="NCBI Taxonomy" id="485602"/>
    <lineage>
        <taxon>Bacteria</taxon>
        <taxon>Bacillati</taxon>
        <taxon>Actinomycetota</taxon>
        <taxon>Actinomycetes</taxon>
        <taxon>Pseudonocardiales</taxon>
        <taxon>Pseudonocardiaceae</taxon>
    </lineage>
</organism>
<reference evidence="2 3" key="1">
    <citation type="submission" date="2016-12" db="EMBL/GenBank/DDBJ databases">
        <title>The draft genome sequence of Actinophytocola xinjiangensis.</title>
        <authorList>
            <person name="Wang W."/>
            <person name="Yuan L."/>
        </authorList>
    </citation>
    <scope>NUCLEOTIDE SEQUENCE [LARGE SCALE GENOMIC DNA]</scope>
    <source>
        <strain evidence="2 3">CGMCC 4.4663</strain>
    </source>
</reference>
<evidence type="ECO:0008006" key="4">
    <source>
        <dbReference type="Google" id="ProtNLM"/>
    </source>
</evidence>
<feature type="compositionally biased region" description="Gly residues" evidence="1">
    <location>
        <begin position="283"/>
        <end position="326"/>
    </location>
</feature>